<name>A0A7Y8BKI3_9PSED</name>
<dbReference type="InterPro" id="IPR031893">
    <property type="entry name" value="Phage_tail_APC"/>
</dbReference>
<evidence type="ECO:0000313" key="2">
    <source>
        <dbReference type="EMBL" id="NWB47115.1"/>
    </source>
</evidence>
<dbReference type="Pfam" id="PF16778">
    <property type="entry name" value="Phage_tail_APC"/>
    <property type="match status" value="1"/>
</dbReference>
<gene>
    <name evidence="2" type="ORF">HX829_11485</name>
</gene>
<dbReference type="Proteomes" id="UP000582981">
    <property type="component" value="Unassembled WGS sequence"/>
</dbReference>
<reference evidence="2 3" key="1">
    <citation type="submission" date="2020-04" db="EMBL/GenBank/DDBJ databases">
        <title>Molecular characterization of pseudomonads from Agaricus bisporus reveal novel blotch 2 pathogens in Western Europe.</title>
        <authorList>
            <person name="Taparia T."/>
            <person name="Krijger M."/>
            <person name="Haynes E."/>
            <person name="Elpinstone J.G."/>
            <person name="Noble R."/>
            <person name="Van Der Wolf J."/>
        </authorList>
    </citation>
    <scope>NUCLEOTIDE SEQUENCE [LARGE SCALE GENOMIC DNA]</scope>
    <source>
        <strain evidence="2 3">F1001</strain>
    </source>
</reference>
<feature type="domain" description="Phage tail assembly chaperone-like" evidence="1">
    <location>
        <begin position="72"/>
        <end position="140"/>
    </location>
</feature>
<comment type="caution">
    <text evidence="2">The sequence shown here is derived from an EMBL/GenBank/DDBJ whole genome shotgun (WGS) entry which is preliminary data.</text>
</comment>
<dbReference type="RefSeq" id="WP_100938674.1">
    <property type="nucleotide sequence ID" value="NZ_JACAPU010000013.1"/>
</dbReference>
<proteinExistence type="predicted"/>
<organism evidence="2 3">
    <name type="scientific">Pseudomonas gingeri</name>
    <dbReference type="NCBI Taxonomy" id="117681"/>
    <lineage>
        <taxon>Bacteria</taxon>
        <taxon>Pseudomonadati</taxon>
        <taxon>Pseudomonadota</taxon>
        <taxon>Gammaproteobacteria</taxon>
        <taxon>Pseudomonadales</taxon>
        <taxon>Pseudomonadaceae</taxon>
        <taxon>Pseudomonas</taxon>
    </lineage>
</organism>
<accession>A0A7Y8BKI3</accession>
<sequence>MYAKFNESDERWMFSFNQVDPSWVEYSDTDHAALFTTLDAALPQFMVIGTGKDGLPEVQPPPGPLGSELEASARSWRNGVLAQTDGAVARHRDQIEIGAVTTLTAEQYRLLQVYRQALRDWPESVGSKFPTESDRPVQPDFLATLLAAV</sequence>
<protein>
    <submittedName>
        <fullName evidence="2">Phage tail protein</fullName>
    </submittedName>
</protein>
<evidence type="ECO:0000313" key="3">
    <source>
        <dbReference type="Proteomes" id="UP000582981"/>
    </source>
</evidence>
<dbReference type="AlphaFoldDB" id="A0A7Y8BKI3"/>
<dbReference type="EMBL" id="JACAPU010000013">
    <property type="protein sequence ID" value="NWB47115.1"/>
    <property type="molecule type" value="Genomic_DNA"/>
</dbReference>
<evidence type="ECO:0000259" key="1">
    <source>
        <dbReference type="Pfam" id="PF16778"/>
    </source>
</evidence>